<feature type="compositionally biased region" description="Polar residues" evidence="1">
    <location>
        <begin position="120"/>
        <end position="129"/>
    </location>
</feature>
<feature type="region of interest" description="Disordered" evidence="1">
    <location>
        <begin position="115"/>
        <end position="145"/>
    </location>
</feature>
<dbReference type="RefSeq" id="WP_139175412.1">
    <property type="nucleotide sequence ID" value="NZ_FMZM01000002.1"/>
</dbReference>
<reference evidence="2 3" key="1">
    <citation type="submission" date="2016-10" db="EMBL/GenBank/DDBJ databases">
        <authorList>
            <person name="de Groot N.N."/>
        </authorList>
    </citation>
    <scope>NUCLEOTIDE SEQUENCE [LARGE SCALE GENOMIC DNA]</scope>
    <source>
        <strain evidence="2 3">CGMCC 4.6858</strain>
    </source>
</reference>
<gene>
    <name evidence="2" type="ORF">SAMN05421872_102228</name>
</gene>
<dbReference type="AlphaFoldDB" id="A0A1G6LGW2"/>
<organism evidence="2 3">
    <name type="scientific">Nocardioides lianchengensis</name>
    <dbReference type="NCBI Taxonomy" id="1045774"/>
    <lineage>
        <taxon>Bacteria</taxon>
        <taxon>Bacillati</taxon>
        <taxon>Actinomycetota</taxon>
        <taxon>Actinomycetes</taxon>
        <taxon>Propionibacteriales</taxon>
        <taxon>Nocardioidaceae</taxon>
        <taxon>Nocardioides</taxon>
    </lineage>
</organism>
<accession>A0A1G6LGW2</accession>
<name>A0A1G6LGW2_9ACTN</name>
<evidence type="ECO:0008006" key="4">
    <source>
        <dbReference type="Google" id="ProtNLM"/>
    </source>
</evidence>
<keyword evidence="3" id="KW-1185">Reference proteome</keyword>
<evidence type="ECO:0000256" key="1">
    <source>
        <dbReference type="SAM" id="MobiDB-lite"/>
    </source>
</evidence>
<evidence type="ECO:0000313" key="3">
    <source>
        <dbReference type="Proteomes" id="UP000199034"/>
    </source>
</evidence>
<protein>
    <recommendedName>
        <fullName evidence="4">Excreted virulence factor EspC, type VII ESX diderm</fullName>
    </recommendedName>
</protein>
<dbReference type="Proteomes" id="UP000199034">
    <property type="component" value="Unassembled WGS sequence"/>
</dbReference>
<evidence type="ECO:0000313" key="2">
    <source>
        <dbReference type="EMBL" id="SDC41995.1"/>
    </source>
</evidence>
<sequence length="145" mass="15245">MLAAVDILRGVGVDEALLAKIERMLEVDSTKLSRQQPVNASAGKFGGSGAGANLDHHASTAHQHVVEALNEMVAGLQNFHLGVRDFGRFVVDADDTAQVDTTRIQQRTDAALDCAGGTDFRNQQPTTCAAPSPEDLAGSDDEGDS</sequence>
<dbReference type="EMBL" id="FMZM01000002">
    <property type="protein sequence ID" value="SDC41995.1"/>
    <property type="molecule type" value="Genomic_DNA"/>
</dbReference>
<dbReference type="STRING" id="1045774.SAMN05421872_102228"/>
<proteinExistence type="predicted"/>